<dbReference type="RefSeq" id="WP_044198134.1">
    <property type="nucleotide sequence ID" value="NZ_JMCB01000024.1"/>
</dbReference>
<keyword evidence="3" id="KW-1185">Reference proteome</keyword>
<dbReference type="PATRIC" id="fig|394096.3.peg.8097"/>
<dbReference type="Proteomes" id="UP000028725">
    <property type="component" value="Unassembled WGS sequence"/>
</dbReference>
<reference evidence="2 3" key="1">
    <citation type="submission" date="2014-04" db="EMBL/GenBank/DDBJ databases">
        <title>Genome assembly of Hyalangium minutum DSM 14724.</title>
        <authorList>
            <person name="Sharma G."/>
            <person name="Subramanian S."/>
        </authorList>
    </citation>
    <scope>NUCLEOTIDE SEQUENCE [LARGE SCALE GENOMIC DNA]</scope>
    <source>
        <strain evidence="2 3">DSM 14724</strain>
    </source>
</reference>
<dbReference type="AlphaFoldDB" id="A0A085W2K8"/>
<name>A0A085W2K8_9BACT</name>
<dbReference type="STRING" id="394096.DB31_4364"/>
<comment type="caution">
    <text evidence="2">The sequence shown here is derived from an EMBL/GenBank/DDBJ whole genome shotgun (WGS) entry which is preliminary data.</text>
</comment>
<dbReference type="PANTHER" id="PTHR42852">
    <property type="entry name" value="THIOL:DISULFIDE INTERCHANGE PROTEIN DSBE"/>
    <property type="match status" value="1"/>
</dbReference>
<dbReference type="InterPro" id="IPR050553">
    <property type="entry name" value="Thioredoxin_ResA/DsbE_sf"/>
</dbReference>
<feature type="domain" description="Thioredoxin" evidence="1">
    <location>
        <begin position="26"/>
        <end position="190"/>
    </location>
</feature>
<dbReference type="OrthoDB" id="9813820at2"/>
<sequence>MRTLLGALGGLALAGCTTQNPALPPLVAGNRAAPMAPTTSPDDLGQFRGALREPLSFEVKRYPDGSPYTVASDRGSVVLLDVWATWCEPCRDALPIYEQLAKEYGSKGLKVYALNVDEDSRAIPPFLQETKVSLPILVDANAQVAEKTLGVKMMPTTFILDSEGVVRFVHEGFSETFLQQYQTEIEQLLQEKGKR</sequence>
<evidence type="ECO:0000313" key="3">
    <source>
        <dbReference type="Proteomes" id="UP000028725"/>
    </source>
</evidence>
<dbReference type="EMBL" id="JMCB01000024">
    <property type="protein sequence ID" value="KFE61921.1"/>
    <property type="molecule type" value="Genomic_DNA"/>
</dbReference>
<dbReference type="InterPro" id="IPR013766">
    <property type="entry name" value="Thioredoxin_domain"/>
</dbReference>
<evidence type="ECO:0000259" key="1">
    <source>
        <dbReference type="PROSITE" id="PS51352"/>
    </source>
</evidence>
<dbReference type="CDD" id="cd02966">
    <property type="entry name" value="TlpA_like_family"/>
    <property type="match status" value="1"/>
</dbReference>
<evidence type="ECO:0000313" key="2">
    <source>
        <dbReference type="EMBL" id="KFE61921.1"/>
    </source>
</evidence>
<dbReference type="PROSITE" id="PS51257">
    <property type="entry name" value="PROKAR_LIPOPROTEIN"/>
    <property type="match status" value="1"/>
</dbReference>
<gene>
    <name evidence="2" type="ORF">DB31_4364</name>
</gene>
<protein>
    <submittedName>
        <fullName evidence="2">Thioredoxin family protein</fullName>
    </submittedName>
</protein>
<dbReference type="Gene3D" id="3.40.30.10">
    <property type="entry name" value="Glutaredoxin"/>
    <property type="match status" value="1"/>
</dbReference>
<organism evidence="2 3">
    <name type="scientific">Hyalangium minutum</name>
    <dbReference type="NCBI Taxonomy" id="394096"/>
    <lineage>
        <taxon>Bacteria</taxon>
        <taxon>Pseudomonadati</taxon>
        <taxon>Myxococcota</taxon>
        <taxon>Myxococcia</taxon>
        <taxon>Myxococcales</taxon>
        <taxon>Cystobacterineae</taxon>
        <taxon>Archangiaceae</taxon>
        <taxon>Hyalangium</taxon>
    </lineage>
</organism>
<proteinExistence type="predicted"/>
<dbReference type="InterPro" id="IPR000866">
    <property type="entry name" value="AhpC/TSA"/>
</dbReference>
<dbReference type="InterPro" id="IPR036249">
    <property type="entry name" value="Thioredoxin-like_sf"/>
</dbReference>
<dbReference type="PROSITE" id="PS51352">
    <property type="entry name" value="THIOREDOXIN_2"/>
    <property type="match status" value="1"/>
</dbReference>
<dbReference type="GO" id="GO:0016491">
    <property type="term" value="F:oxidoreductase activity"/>
    <property type="evidence" value="ECO:0007669"/>
    <property type="project" value="InterPro"/>
</dbReference>
<accession>A0A085W2K8</accession>
<dbReference type="PANTHER" id="PTHR42852:SF17">
    <property type="entry name" value="THIOREDOXIN-LIKE PROTEIN HI_1115"/>
    <property type="match status" value="1"/>
</dbReference>
<dbReference type="SUPFAM" id="SSF52833">
    <property type="entry name" value="Thioredoxin-like"/>
    <property type="match status" value="1"/>
</dbReference>
<dbReference type="GO" id="GO:0016209">
    <property type="term" value="F:antioxidant activity"/>
    <property type="evidence" value="ECO:0007669"/>
    <property type="project" value="InterPro"/>
</dbReference>
<dbReference type="Pfam" id="PF00578">
    <property type="entry name" value="AhpC-TSA"/>
    <property type="match status" value="1"/>
</dbReference>